<name>A0ABT8VAL4_9BACL</name>
<dbReference type="Pfam" id="PF13490">
    <property type="entry name" value="zf-HC2"/>
    <property type="match status" value="1"/>
</dbReference>
<gene>
    <name evidence="6" type="ORF">Q3C12_13525</name>
</gene>
<evidence type="ECO:0000256" key="2">
    <source>
        <dbReference type="ARBA" id="ARBA00024438"/>
    </source>
</evidence>
<feature type="compositionally biased region" description="Low complexity" evidence="3">
    <location>
        <begin position="280"/>
        <end position="292"/>
    </location>
</feature>
<organism evidence="6 7">
    <name type="scientific">Paenibacillus ehimensis</name>
    <dbReference type="NCBI Taxonomy" id="79264"/>
    <lineage>
        <taxon>Bacteria</taxon>
        <taxon>Bacillati</taxon>
        <taxon>Bacillota</taxon>
        <taxon>Bacilli</taxon>
        <taxon>Bacillales</taxon>
        <taxon>Paenibacillaceae</taxon>
        <taxon>Paenibacillus</taxon>
    </lineage>
</organism>
<comment type="similarity">
    <text evidence="1">Belongs to the zinc-associated anti-sigma factor (ZAS) superfamily. Anti-sigma-W factor family.</text>
</comment>
<proteinExistence type="inferred from homology"/>
<reference evidence="6" key="1">
    <citation type="submission" date="2023-07" db="EMBL/GenBank/DDBJ databases">
        <authorList>
            <person name="Aktuganov G."/>
            <person name="Boyko T."/>
            <person name="Delegan Y."/>
            <person name="Galimzianova N."/>
            <person name="Gilvanova E."/>
            <person name="Korobov V."/>
            <person name="Kuzmina L."/>
            <person name="Melentiev A."/>
            <person name="Milman P."/>
            <person name="Ryabova A."/>
            <person name="Stupak E."/>
            <person name="Yasakov T."/>
            <person name="Zharikova N."/>
            <person name="Zhurenko E."/>
        </authorList>
    </citation>
    <scope>NUCLEOTIDE SEQUENCE</scope>
    <source>
        <strain evidence="6">IB-739</strain>
    </source>
</reference>
<evidence type="ECO:0000313" key="6">
    <source>
        <dbReference type="EMBL" id="MDO3678027.1"/>
    </source>
</evidence>
<dbReference type="InterPro" id="IPR041916">
    <property type="entry name" value="Anti_sigma_zinc_sf"/>
</dbReference>
<feature type="region of interest" description="Disordered" evidence="3">
    <location>
        <begin position="164"/>
        <end position="384"/>
    </location>
</feature>
<feature type="compositionally biased region" description="Basic and acidic residues" evidence="3">
    <location>
        <begin position="201"/>
        <end position="211"/>
    </location>
</feature>
<keyword evidence="4" id="KW-1133">Transmembrane helix</keyword>
<evidence type="ECO:0000256" key="4">
    <source>
        <dbReference type="SAM" id="Phobius"/>
    </source>
</evidence>
<evidence type="ECO:0000256" key="1">
    <source>
        <dbReference type="ARBA" id="ARBA00024353"/>
    </source>
</evidence>
<feature type="compositionally biased region" description="Polar residues" evidence="3">
    <location>
        <begin position="230"/>
        <end position="253"/>
    </location>
</feature>
<accession>A0ABT8VAL4</accession>
<dbReference type="Gene3D" id="1.10.10.1320">
    <property type="entry name" value="Anti-sigma factor, zinc-finger domain"/>
    <property type="match status" value="1"/>
</dbReference>
<dbReference type="RefSeq" id="WP_302878739.1">
    <property type="nucleotide sequence ID" value="NZ_JAUMKJ010000014.1"/>
</dbReference>
<evidence type="ECO:0000256" key="3">
    <source>
        <dbReference type="SAM" id="MobiDB-lite"/>
    </source>
</evidence>
<dbReference type="EMBL" id="JAUMKJ010000014">
    <property type="protein sequence ID" value="MDO3678027.1"/>
    <property type="molecule type" value="Genomic_DNA"/>
</dbReference>
<evidence type="ECO:0000313" key="7">
    <source>
        <dbReference type="Proteomes" id="UP001168883"/>
    </source>
</evidence>
<evidence type="ECO:0000259" key="5">
    <source>
        <dbReference type="Pfam" id="PF13490"/>
    </source>
</evidence>
<keyword evidence="7" id="KW-1185">Reference proteome</keyword>
<keyword evidence="4" id="KW-0472">Membrane</keyword>
<dbReference type="Proteomes" id="UP001168883">
    <property type="component" value="Unassembled WGS sequence"/>
</dbReference>
<keyword evidence="4" id="KW-0812">Transmembrane</keyword>
<feature type="compositionally biased region" description="Basic and acidic residues" evidence="3">
    <location>
        <begin position="372"/>
        <end position="384"/>
    </location>
</feature>
<feature type="transmembrane region" description="Helical" evidence="4">
    <location>
        <begin position="121"/>
        <end position="142"/>
    </location>
</feature>
<comment type="caution">
    <text evidence="6">The sequence shown here is derived from an EMBL/GenBank/DDBJ whole genome shotgun (WGS) entry which is preliminary data.</text>
</comment>
<dbReference type="InterPro" id="IPR027383">
    <property type="entry name" value="Znf_put"/>
</dbReference>
<protein>
    <recommendedName>
        <fullName evidence="2">Anti-sigma-W factor RsiW</fullName>
    </recommendedName>
</protein>
<sequence length="461" mass="49171">MCQEVIELMQRYLDRDLDETEYGRMLQHLQQCPDCTELFERLVNLSNELESLPKVTPPFSLVDAILPKLEQLEAAGAVPDAPYEAPDKIERETEALRARTAPDPAANRPTWGSWRKNVREWISFPVFGGVVAAGLVFGFFLFHNQQSNPEADAGRLLLSMTDKKPESAGQPAAGQAAETAKSKPAEQTAGKAEKSLPAGETDNKAASEAHKPQNSSAGSGGANKEAPARSGSSDAADTGRSAGQTAVPRQQTPGDGDKAAQPEQPVQGQQSKIPAEKRNVAAVPPQQPASSPEQEKGVPSGDQGDQQMIAPRNGSGEQAKGFIASEPSQPSEEAVASGTGDPGSAGATGNQPPLEDAVEKNGGSYMGIAGKPDSKPAAHELASPDEKYKAALREEKIVIFDKEGKELYASGYNWKGADRIELVEWSGDGKLTYRVKMAEQSKTFVIDLKAKTETEVKESKP</sequence>
<feature type="domain" description="Putative zinc-finger" evidence="5">
    <location>
        <begin position="2"/>
        <end position="35"/>
    </location>
</feature>